<feature type="domain" description="Nucleoside phosphorylase" evidence="1">
    <location>
        <begin position="653"/>
        <end position="941"/>
    </location>
</feature>
<dbReference type="InterPro" id="IPR000845">
    <property type="entry name" value="Nucleoside_phosphorylase_d"/>
</dbReference>
<accession>A0A5N7BNQ6</accession>
<evidence type="ECO:0000313" key="4">
    <source>
        <dbReference type="Proteomes" id="UP000326198"/>
    </source>
</evidence>
<protein>
    <submittedName>
        <fullName evidence="3">Uncharacterized protein</fullName>
    </submittedName>
</protein>
<keyword evidence="4" id="KW-1185">Reference proteome</keyword>
<dbReference type="AlphaFoldDB" id="A0A5N7BNQ6"/>
<dbReference type="OrthoDB" id="1577640at2759"/>
<sequence>MKLSVDAPEQWELLQAAQRFFGSLTPGANGSKNDSHHQSIEDQRLRNYEEFFQFDIRTILLHVDPDCELQPSLFHQGLDALCELLSIFNGLFEDSILSQHEDNQPSLTETAAIKTENKKGSFKRFFRRSLLHVPNEGSRTMSPSALVAESPSLSHRPSQAHPYPKLEIVRERLGEEGNIEEAIKTLERYIRQRTEKDYQVTIESISNFNRVMRQIYRPVVETRQAPVQEANSHTEKARYKCDPNYEVRDTMQALHQSLSRCLNCGLGHAVRVYLPIPQNMDSPSEVGIFMSICQDQLQWQEASCHLESTAISERGRREVHDLCETINRSHKWKRMLRLAISEELLWDHSHPREKLSNPKASPIISLRSLLERGHMFGQARKKDLPKLSLKEKRILAVVLAHSMLQLCGGPWIKQAWDAEAIFFLYDSPSQRLKLSEPYINSSLEAQESLDVNDLGDRIHKYPLILDFARLLLELQHGETIQSTKEDYDPDTQEETPDTLFFMLSRVLDELSDDIYTDYLTAIEACLDCDKFLPPEGGSFDDLAFRQRVYQNIVVPLEEELYKGFKIRTDELNSITQSFKGVPAQEYATVHIPSIAHETIRGSNCKDTVVDTTLSRRTSISSLVAATSAVTLQSFTMSQITHSSTTSYSHSSYTVAIICPMAVEMAPVLAMLDEKHEGLSFARRRNTYTLGRIGQHNVVVTVMPETGNNSAAAVATQLQNDFPDLHLALLVGIGGGIPQPGYDIRLGDVVVSKPTRAFGGVVQFDRGKVNTNGQFERTGSLNKPPAFLMTSLESLIAEHMVHGNRLDHHLAEMERKAPHMAPEYKYQGLENDILFHHSYHHTSGDTCKSCQKEMIVQRTARKSTAPRVHYGTIGSANIVVKDGTTREKLKEELGIICVEMEAAGLIEDFPCLIIRGICDYADSHKNKTWQPYAAATAAAFTKELLLFLPV</sequence>
<name>A0A5N7BNQ6_9EURO</name>
<dbReference type="Pfam" id="PF01048">
    <property type="entry name" value="PNP_UDP_1"/>
    <property type="match status" value="1"/>
</dbReference>
<evidence type="ECO:0000313" key="3">
    <source>
        <dbReference type="EMBL" id="KAE8383466.1"/>
    </source>
</evidence>
<dbReference type="PANTHER" id="PTHR46082:SF11">
    <property type="entry name" value="AAA+ ATPASE DOMAIN-CONTAINING PROTEIN-RELATED"/>
    <property type="match status" value="1"/>
</dbReference>
<dbReference type="SUPFAM" id="SSF53167">
    <property type="entry name" value="Purine and uridine phosphorylases"/>
    <property type="match status" value="1"/>
</dbReference>
<dbReference type="InterPro" id="IPR053137">
    <property type="entry name" value="NLR-like"/>
</dbReference>
<gene>
    <name evidence="3" type="ORF">BDV26DRAFT_251790</name>
</gene>
<dbReference type="PANTHER" id="PTHR46082">
    <property type="entry name" value="ATP/GTP-BINDING PROTEIN-RELATED"/>
    <property type="match status" value="1"/>
</dbReference>
<dbReference type="GO" id="GO:0003824">
    <property type="term" value="F:catalytic activity"/>
    <property type="evidence" value="ECO:0007669"/>
    <property type="project" value="InterPro"/>
</dbReference>
<proteinExistence type="predicted"/>
<dbReference type="GO" id="GO:0009116">
    <property type="term" value="P:nucleoside metabolic process"/>
    <property type="evidence" value="ECO:0007669"/>
    <property type="project" value="InterPro"/>
</dbReference>
<organism evidence="3 4">
    <name type="scientific">Aspergillus bertholletiae</name>
    <dbReference type="NCBI Taxonomy" id="1226010"/>
    <lineage>
        <taxon>Eukaryota</taxon>
        <taxon>Fungi</taxon>
        <taxon>Dikarya</taxon>
        <taxon>Ascomycota</taxon>
        <taxon>Pezizomycotina</taxon>
        <taxon>Eurotiomycetes</taxon>
        <taxon>Eurotiomycetidae</taxon>
        <taxon>Eurotiales</taxon>
        <taxon>Aspergillaceae</taxon>
        <taxon>Aspergillus</taxon>
        <taxon>Aspergillus subgen. Circumdati</taxon>
    </lineage>
</organism>
<dbReference type="EMBL" id="ML736155">
    <property type="protein sequence ID" value="KAE8383466.1"/>
    <property type="molecule type" value="Genomic_DNA"/>
</dbReference>
<dbReference type="Gene3D" id="3.40.50.1580">
    <property type="entry name" value="Nucleoside phosphorylase domain"/>
    <property type="match status" value="1"/>
</dbReference>
<reference evidence="3 4" key="1">
    <citation type="submission" date="2019-04" db="EMBL/GenBank/DDBJ databases">
        <title>Friends and foes A comparative genomics studyof 23 Aspergillus species from section Flavi.</title>
        <authorList>
            <consortium name="DOE Joint Genome Institute"/>
            <person name="Kjaerbolling I."/>
            <person name="Vesth T."/>
            <person name="Frisvad J.C."/>
            <person name="Nybo J.L."/>
            <person name="Theobald S."/>
            <person name="Kildgaard S."/>
            <person name="Isbrandt T."/>
            <person name="Kuo A."/>
            <person name="Sato A."/>
            <person name="Lyhne E.K."/>
            <person name="Kogle M.E."/>
            <person name="Wiebenga A."/>
            <person name="Kun R.S."/>
            <person name="Lubbers R.J."/>
            <person name="Makela M.R."/>
            <person name="Barry K."/>
            <person name="Chovatia M."/>
            <person name="Clum A."/>
            <person name="Daum C."/>
            <person name="Haridas S."/>
            <person name="He G."/>
            <person name="LaButti K."/>
            <person name="Lipzen A."/>
            <person name="Mondo S."/>
            <person name="Riley R."/>
            <person name="Salamov A."/>
            <person name="Simmons B.A."/>
            <person name="Magnuson J.K."/>
            <person name="Henrissat B."/>
            <person name="Mortensen U.H."/>
            <person name="Larsen T.O."/>
            <person name="Devries R.P."/>
            <person name="Grigoriev I.V."/>
            <person name="Machida M."/>
            <person name="Baker S.E."/>
            <person name="Andersen M.R."/>
        </authorList>
    </citation>
    <scope>NUCLEOTIDE SEQUENCE [LARGE SCALE GENOMIC DNA]</scope>
    <source>
        <strain evidence="3 4">IBT 29228</strain>
    </source>
</reference>
<dbReference type="Pfam" id="PF24476">
    <property type="entry name" value="DUF7580"/>
    <property type="match status" value="1"/>
</dbReference>
<dbReference type="InterPro" id="IPR056002">
    <property type="entry name" value="DUF7580"/>
</dbReference>
<evidence type="ECO:0000259" key="1">
    <source>
        <dbReference type="Pfam" id="PF01048"/>
    </source>
</evidence>
<evidence type="ECO:0000259" key="2">
    <source>
        <dbReference type="Pfam" id="PF24476"/>
    </source>
</evidence>
<feature type="domain" description="DUF7580" evidence="2">
    <location>
        <begin position="240"/>
        <end position="561"/>
    </location>
</feature>
<dbReference type="InterPro" id="IPR035994">
    <property type="entry name" value="Nucleoside_phosphorylase_sf"/>
</dbReference>
<dbReference type="Proteomes" id="UP000326198">
    <property type="component" value="Unassembled WGS sequence"/>
</dbReference>